<proteinExistence type="predicted"/>
<accession>A8YFP9</accession>
<evidence type="ECO:0000313" key="1">
    <source>
        <dbReference type="EMBL" id="CAO87181.1"/>
    </source>
</evidence>
<name>A8YFP9_MICA7</name>
<organism evidence="1">
    <name type="scientific">Microcystis aeruginosa (strain PCC 7806)</name>
    <dbReference type="NCBI Taxonomy" id="267872"/>
    <lineage>
        <taxon>Bacteria</taxon>
        <taxon>Bacillati</taxon>
        <taxon>Cyanobacteriota</taxon>
        <taxon>Cyanophyceae</taxon>
        <taxon>Oscillatoriophycideae</taxon>
        <taxon>Chroococcales</taxon>
        <taxon>Microcystaceae</taxon>
        <taxon>Microcystis</taxon>
    </lineage>
</organism>
<protein>
    <submittedName>
        <fullName evidence="1">Similarity</fullName>
    </submittedName>
</protein>
<sequence>MIKRVDMPKFVLDKYALDSQKSEAKAKVVSELGSNASISGDVIEVPSYNATKVAQILSKVGIKYSGG</sequence>
<reference evidence="1" key="1">
    <citation type="submission" date="2007-08" db="EMBL/GenBank/DDBJ databases">
        <authorList>
            <person name="Frangeul L."/>
        </authorList>
    </citation>
    <scope>NUCLEOTIDE SEQUENCE</scope>
    <source>
        <strain evidence="1">PCC 7806</strain>
    </source>
</reference>
<gene>
    <name evidence="1" type="ORF">IPF_4208</name>
</gene>
<dbReference type="AlphaFoldDB" id="A8YFP9"/>
<dbReference type="EMBL" id="AM778935">
    <property type="protein sequence ID" value="CAO87181.1"/>
    <property type="molecule type" value="Genomic_DNA"/>
</dbReference>